<gene>
    <name evidence="1" type="ORF">AB4Y32_15665</name>
</gene>
<name>A0ACC6U0V2_9BURK</name>
<organism evidence="1 2">
    <name type="scientific">Paraburkholderia phymatum</name>
    <dbReference type="NCBI Taxonomy" id="148447"/>
    <lineage>
        <taxon>Bacteria</taxon>
        <taxon>Pseudomonadati</taxon>
        <taxon>Pseudomonadota</taxon>
        <taxon>Betaproteobacteria</taxon>
        <taxon>Burkholderiales</taxon>
        <taxon>Burkholderiaceae</taxon>
        <taxon>Paraburkholderia</taxon>
    </lineage>
</organism>
<reference evidence="1" key="1">
    <citation type="submission" date="2024-07" db="EMBL/GenBank/DDBJ databases">
        <title>A survey of Mimosa microsymbionts across Brazilian biomes reveals a high diversity of Paraburkholderia nodulating endemic species, but also that Cupriavidus is common as a symbiont of widespread species.</title>
        <authorList>
            <person name="Rouws L."/>
            <person name="Barauna A."/>
            <person name="Beukes C."/>
            <person name="Rouws J.R.C."/>
            <person name="De Faria S.M."/>
            <person name="Gross E."/>
            <person name="Bueno Dos Reis Junior F."/>
            <person name="Simon M.F."/>
            <person name="Maluk M."/>
            <person name="Odee D.W."/>
            <person name="Kenicer G."/>
            <person name="Young J.P.W."/>
            <person name="Reis V.M."/>
            <person name="Zilli J."/>
            <person name="James E.K."/>
        </authorList>
    </citation>
    <scope>NUCLEOTIDE SEQUENCE</scope>
    <source>
        <strain evidence="1">EG181B</strain>
    </source>
</reference>
<protein>
    <submittedName>
        <fullName evidence="1">Uncharacterized protein</fullName>
    </submittedName>
</protein>
<sequence>MKFSHYALGAIVGLVSLQASACKVLLQDNLQLALNAPDIGNSDRLSLTRHYLTAREWTTEGAMASVDAAAFESELNPKALAIERGRNFKAFLVQLGFNPDDIDVHERVIKSRKGKIDPDDKWQVGVEFVPKCPSSGSQSLCNTPKLQGVVSYAVTHDTPGPPADSYHFTCGDNREPSNARFTSQESWTPRTVDTFWTLVENGKPLTHVCYRITTSAREYVGMTDDQGRTGTMQVLGPEYTRMEVKIDADKYSDSVSHE</sequence>
<dbReference type="EMBL" id="JBFRCH010000007">
    <property type="protein sequence ID" value="MEX3933214.1"/>
    <property type="molecule type" value="Genomic_DNA"/>
</dbReference>
<keyword evidence="2" id="KW-1185">Reference proteome</keyword>
<proteinExistence type="predicted"/>
<comment type="caution">
    <text evidence="1">The sequence shown here is derived from an EMBL/GenBank/DDBJ whole genome shotgun (WGS) entry which is preliminary data.</text>
</comment>
<evidence type="ECO:0000313" key="2">
    <source>
        <dbReference type="Proteomes" id="UP001558850"/>
    </source>
</evidence>
<dbReference type="Proteomes" id="UP001558850">
    <property type="component" value="Unassembled WGS sequence"/>
</dbReference>
<evidence type="ECO:0000313" key="1">
    <source>
        <dbReference type="EMBL" id="MEX3933214.1"/>
    </source>
</evidence>
<accession>A0ACC6U0V2</accession>